<sequence length="270" mass="29143">MWKTFSRNATSVETMPAPDSLFQLLAQRADLMRAVRDATTTTKPELADTLPVSRSTVDRAVRELEAHTLLERAGQVSLTLKGRLALRSYESFAADIDGLDAADAALATVPADARMDTVLFRDATVVNATSVAPQRATEAYRSLLADATRIEGYASAVLDSVVSTLRERIRAGELQVSLVLHPDVLDALVATHGDSVTDALRTDALTLREATTTLPYSLFTLDTTSTTYACGLFYDDTGHTSLVHTDDAQAVAWADRVTADLRADATTLPR</sequence>
<dbReference type="OrthoDB" id="11410at2157"/>
<dbReference type="AlphaFoldDB" id="Q9HRH9"/>
<evidence type="ECO:0008006" key="5">
    <source>
        <dbReference type="Google" id="ProtNLM"/>
    </source>
</evidence>
<feature type="domain" description="Methanogenesis regulatory protein FilR1 middle" evidence="1">
    <location>
        <begin position="133"/>
        <end position="263"/>
    </location>
</feature>
<dbReference type="PIR" id="G84226">
    <property type="entry name" value="G84226"/>
</dbReference>
<gene>
    <name evidence="3" type="ordered locus">VNG_0688H</name>
</gene>
<dbReference type="PaxDb" id="64091-VNG_0688H"/>
<dbReference type="InterPro" id="IPR036390">
    <property type="entry name" value="WH_DNA-bd_sf"/>
</dbReference>
<protein>
    <recommendedName>
        <fullName evidence="5">HTH domain protein</fullName>
    </recommendedName>
</protein>
<dbReference type="InterPro" id="IPR036388">
    <property type="entry name" value="WH-like_DNA-bd_sf"/>
</dbReference>
<dbReference type="HOGENOM" id="CLU_071220_1_1_2"/>
<evidence type="ECO:0000313" key="4">
    <source>
        <dbReference type="Proteomes" id="UP000000554"/>
    </source>
</evidence>
<dbReference type="Pfam" id="PF08350">
    <property type="entry name" value="FilR1_middle"/>
    <property type="match status" value="1"/>
</dbReference>
<proteinExistence type="predicted"/>
<dbReference type="Pfam" id="PF25213">
    <property type="entry name" value="HVO_A0261_N"/>
    <property type="match status" value="1"/>
</dbReference>
<dbReference type="SUPFAM" id="SSF46785">
    <property type="entry name" value="Winged helix' DNA-binding domain"/>
    <property type="match status" value="1"/>
</dbReference>
<organism evidence="3 4">
    <name type="scientific">Halobacterium salinarum (strain ATCC 700922 / JCM 11081 / NRC-1)</name>
    <name type="common">Halobacterium halobium</name>
    <dbReference type="NCBI Taxonomy" id="64091"/>
    <lineage>
        <taxon>Archaea</taxon>
        <taxon>Methanobacteriati</taxon>
        <taxon>Methanobacteriota</taxon>
        <taxon>Stenosarchaea group</taxon>
        <taxon>Halobacteria</taxon>
        <taxon>Halobacteriales</taxon>
        <taxon>Halobacteriaceae</taxon>
        <taxon>Halobacterium</taxon>
        <taxon>Halobacterium salinarum NRC-34001</taxon>
    </lineage>
</organism>
<dbReference type="PATRIC" id="fig|64091.14.peg.527"/>
<accession>Q9HRH9</accession>
<dbReference type="Proteomes" id="UP000000554">
    <property type="component" value="Chromosome"/>
</dbReference>
<name>Q9HRH9_HALSA</name>
<evidence type="ECO:0000313" key="3">
    <source>
        <dbReference type="EMBL" id="AAG19179.1"/>
    </source>
</evidence>
<keyword evidence="4" id="KW-1185">Reference proteome</keyword>
<evidence type="ECO:0000259" key="2">
    <source>
        <dbReference type="Pfam" id="PF25213"/>
    </source>
</evidence>
<dbReference type="STRING" id="64091.VNG_0688H"/>
<reference evidence="3 4" key="1">
    <citation type="journal article" date="2000" name="Proc. Natl. Acad. Sci. U.S.A.">
        <title>Genome sequence of Halobacterium species NRC-1.</title>
        <authorList>
            <person name="Ng W.V."/>
            <person name="Kennedy S.P."/>
            <person name="Mahairas G.G."/>
            <person name="Berquist B."/>
            <person name="Pan M."/>
            <person name="Shukla H.D."/>
            <person name="Lasky S.R."/>
            <person name="Baliga N.S."/>
            <person name="Thorsson V."/>
            <person name="Sbrogna J."/>
            <person name="Swartzell S."/>
            <person name="Weir D."/>
            <person name="Hall J."/>
            <person name="Dahl T.A."/>
            <person name="Welti R."/>
            <person name="Goo Y.A."/>
            <person name="Leithauser B."/>
            <person name="Keller K."/>
            <person name="Cruz R."/>
            <person name="Danson M.J."/>
            <person name="Hough D.W."/>
            <person name="Maddocks D.G."/>
            <person name="Jablonski P.E."/>
            <person name="Krebs M.P."/>
            <person name="Angevine C.M."/>
            <person name="Dale H."/>
            <person name="Isenbarger T.A."/>
            <person name="Peck R.F."/>
            <person name="Pohlschroder M."/>
            <person name="Spudich J.L."/>
            <person name="Jung K.W."/>
            <person name="Alam M."/>
            <person name="Freitas T."/>
            <person name="Hou S."/>
            <person name="Daniels C.J."/>
            <person name="Dennis P.P."/>
            <person name="Omer A.D."/>
            <person name="Ebhardt H."/>
            <person name="Lowe T.M."/>
            <person name="Liang P."/>
            <person name="Riley M."/>
            <person name="Hood L."/>
            <person name="DasSarma S."/>
        </authorList>
    </citation>
    <scope>NUCLEOTIDE SEQUENCE [LARGE SCALE GENOMIC DNA]</scope>
    <source>
        <strain evidence="4">ATCC 700922 / JCM 11081 / NRC-1</strain>
    </source>
</reference>
<feature type="domain" description="HVO-A0261-like N-terminal" evidence="2">
    <location>
        <begin position="25"/>
        <end position="97"/>
    </location>
</feature>
<dbReference type="EMBL" id="AE004437">
    <property type="protein sequence ID" value="AAG19179.1"/>
    <property type="molecule type" value="Genomic_DNA"/>
</dbReference>
<dbReference type="Gene3D" id="1.10.10.10">
    <property type="entry name" value="Winged helix-like DNA-binding domain superfamily/Winged helix DNA-binding domain"/>
    <property type="match status" value="1"/>
</dbReference>
<evidence type="ECO:0000259" key="1">
    <source>
        <dbReference type="Pfam" id="PF08350"/>
    </source>
</evidence>
<dbReference type="KEGG" id="hal:VNG_0688H"/>
<dbReference type="InterPro" id="IPR013561">
    <property type="entry name" value="FilR1_middle_dom"/>
</dbReference>
<dbReference type="InParanoid" id="Q9HRH9"/>
<dbReference type="InterPro" id="IPR057527">
    <property type="entry name" value="HVO_A0261-like_N"/>
</dbReference>